<dbReference type="Gene3D" id="1.10.10.10">
    <property type="entry name" value="Winged helix-like DNA-binding domain superfamily/Winged helix DNA-binding domain"/>
    <property type="match status" value="1"/>
</dbReference>
<dbReference type="PRINTS" id="PR00598">
    <property type="entry name" value="HTHMARR"/>
</dbReference>
<dbReference type="Pfam" id="PF12802">
    <property type="entry name" value="MarR_2"/>
    <property type="match status" value="1"/>
</dbReference>
<accession>A0A290ZGP4</accession>
<dbReference type="GO" id="GO:0003700">
    <property type="term" value="F:DNA-binding transcription factor activity"/>
    <property type="evidence" value="ECO:0007669"/>
    <property type="project" value="InterPro"/>
</dbReference>
<dbReference type="InterPro" id="IPR036390">
    <property type="entry name" value="WH_DNA-bd_sf"/>
</dbReference>
<dbReference type="SMART" id="SM00347">
    <property type="entry name" value="HTH_MARR"/>
    <property type="match status" value="1"/>
</dbReference>
<evidence type="ECO:0000313" key="2">
    <source>
        <dbReference type="EMBL" id="ATE58142.1"/>
    </source>
</evidence>
<dbReference type="InterPro" id="IPR036388">
    <property type="entry name" value="WH-like_DNA-bd_sf"/>
</dbReference>
<name>A0A290ZGP4_9PSEU</name>
<dbReference type="SUPFAM" id="SSF46785">
    <property type="entry name" value="Winged helix' DNA-binding domain"/>
    <property type="match status" value="1"/>
</dbReference>
<dbReference type="PANTHER" id="PTHR33164">
    <property type="entry name" value="TRANSCRIPTIONAL REGULATOR, MARR FAMILY"/>
    <property type="match status" value="1"/>
</dbReference>
<dbReference type="AlphaFoldDB" id="A0A290ZGP4"/>
<dbReference type="PROSITE" id="PS50995">
    <property type="entry name" value="HTH_MARR_2"/>
    <property type="match status" value="1"/>
</dbReference>
<dbReference type="PANTHER" id="PTHR33164:SF43">
    <property type="entry name" value="HTH-TYPE TRANSCRIPTIONAL REPRESSOR YETL"/>
    <property type="match status" value="1"/>
</dbReference>
<dbReference type="InterPro" id="IPR000835">
    <property type="entry name" value="HTH_MarR-typ"/>
</dbReference>
<dbReference type="Proteomes" id="UP000218505">
    <property type="component" value="Chromosome"/>
</dbReference>
<organism evidence="2 3">
    <name type="scientific">Actinosynnema pretiosum</name>
    <dbReference type="NCBI Taxonomy" id="42197"/>
    <lineage>
        <taxon>Bacteria</taxon>
        <taxon>Bacillati</taxon>
        <taxon>Actinomycetota</taxon>
        <taxon>Actinomycetes</taxon>
        <taxon>Pseudonocardiales</taxon>
        <taxon>Pseudonocardiaceae</taxon>
        <taxon>Actinosynnema</taxon>
    </lineage>
</organism>
<dbReference type="RefSeq" id="WP_096497757.1">
    <property type="nucleotide sequence ID" value="NZ_CP023445.1"/>
</dbReference>
<keyword evidence="3" id="KW-1185">Reference proteome</keyword>
<gene>
    <name evidence="2" type="ORF">CNX65_12855</name>
</gene>
<sequence>MITRPHDPAAKWAAHPTWLITQAALHAHRLVADGLAAVDARGHHYRVLATLEQTGPVSQATLGRTSGIHLSDVVAAINELAERGLVHRDPDPTDRRRNTITLTTAGRRQLRRQERRLAKVQDELLAPLAPEEREELVRLLGQVLSHHRNG</sequence>
<protein>
    <submittedName>
        <fullName evidence="2">MarR family transcriptional regulator</fullName>
    </submittedName>
</protein>
<proteinExistence type="predicted"/>
<dbReference type="EMBL" id="CP023445">
    <property type="protein sequence ID" value="ATE58142.1"/>
    <property type="molecule type" value="Genomic_DNA"/>
</dbReference>
<evidence type="ECO:0000259" key="1">
    <source>
        <dbReference type="PROSITE" id="PS50995"/>
    </source>
</evidence>
<evidence type="ECO:0000313" key="3">
    <source>
        <dbReference type="Proteomes" id="UP000218505"/>
    </source>
</evidence>
<dbReference type="KEGG" id="apre:CNX65_12855"/>
<feature type="domain" description="HTH marR-type" evidence="1">
    <location>
        <begin position="1"/>
        <end position="145"/>
    </location>
</feature>
<dbReference type="InterPro" id="IPR039422">
    <property type="entry name" value="MarR/SlyA-like"/>
</dbReference>
<reference evidence="2" key="1">
    <citation type="submission" date="2017-09" db="EMBL/GenBank/DDBJ databases">
        <title>Complete Genome Sequence of ansamitocin-producing Bacterium Actinosynnema pretiosum X47.</title>
        <authorList>
            <person name="Cao G."/>
            <person name="Zong G."/>
            <person name="Zhong C."/>
            <person name="Fu J."/>
        </authorList>
    </citation>
    <scope>NUCLEOTIDE SEQUENCE [LARGE SCALE GENOMIC DNA]</scope>
    <source>
        <strain evidence="2">X47</strain>
    </source>
</reference>
<dbReference type="GO" id="GO:0006950">
    <property type="term" value="P:response to stress"/>
    <property type="evidence" value="ECO:0007669"/>
    <property type="project" value="TreeGrafter"/>
</dbReference>